<feature type="transmembrane region" description="Helical" evidence="5">
    <location>
        <begin position="169"/>
        <end position="202"/>
    </location>
</feature>
<comment type="similarity">
    <text evidence="5">Belongs to the PRA1 family.</text>
</comment>
<keyword evidence="8" id="KW-1185">Reference proteome</keyword>
<evidence type="ECO:0000313" key="7">
    <source>
        <dbReference type="EMBL" id="KAK6591238.1"/>
    </source>
</evidence>
<comment type="caution">
    <text evidence="7">The sequence shown here is derived from an EMBL/GenBank/DDBJ whole genome shotgun (WGS) entry which is preliminary data.</text>
</comment>
<accession>A0AAV9Y347</accession>
<sequence length="223" mass="24401">MYREQISSLDSPANNNNVGVSSFPRMDSARSSLKPGSISSGGVGGMGGRSVEYGPTVQQILETYEHLRNKAQSVAKRKLRSWENDFFLLSSFQKVSQPKEITDRLERNIRYFLLNYIVIIFGMTLLSLILNPVSLIIIILAAFSSAFVASRPTDVIILTGDNSISKKAALYTMAAITTLVILTFSGTLLLTSLAISIILVIIHASIHVGKQNYDQVASLDSEV</sequence>
<dbReference type="PANTHER" id="PTHR19317:SF0">
    <property type="entry name" value="PRENYLATED RAB ACCEPTOR PROTEIN 1"/>
    <property type="match status" value="1"/>
</dbReference>
<evidence type="ECO:0000256" key="6">
    <source>
        <dbReference type="SAM" id="MobiDB-lite"/>
    </source>
</evidence>
<dbReference type="PANTHER" id="PTHR19317">
    <property type="entry name" value="PRENYLATED RAB ACCEPTOR 1-RELATED"/>
    <property type="match status" value="1"/>
</dbReference>
<protein>
    <recommendedName>
        <fullName evidence="5">PRA1 family protein</fullName>
    </recommendedName>
</protein>
<evidence type="ECO:0000256" key="2">
    <source>
        <dbReference type="ARBA" id="ARBA00022692"/>
    </source>
</evidence>
<keyword evidence="2 5" id="KW-0812">Transmembrane</keyword>
<proteinExistence type="inferred from homology"/>
<gene>
    <name evidence="7" type="ORF">RS030_101671</name>
</gene>
<feature type="compositionally biased region" description="Polar residues" evidence="6">
    <location>
        <begin position="1"/>
        <end position="20"/>
    </location>
</feature>
<dbReference type="EMBL" id="JAWDEY010000001">
    <property type="protein sequence ID" value="KAK6591238.1"/>
    <property type="molecule type" value="Genomic_DNA"/>
</dbReference>
<organism evidence="7 8">
    <name type="scientific">Cryptosporidium xiaoi</name>
    <dbReference type="NCBI Taxonomy" id="659607"/>
    <lineage>
        <taxon>Eukaryota</taxon>
        <taxon>Sar</taxon>
        <taxon>Alveolata</taxon>
        <taxon>Apicomplexa</taxon>
        <taxon>Conoidasida</taxon>
        <taxon>Coccidia</taxon>
        <taxon>Eucoccidiorida</taxon>
        <taxon>Eimeriorina</taxon>
        <taxon>Cryptosporidiidae</taxon>
        <taxon>Cryptosporidium</taxon>
    </lineage>
</organism>
<keyword evidence="3 5" id="KW-1133">Transmembrane helix</keyword>
<keyword evidence="4 5" id="KW-0472">Membrane</keyword>
<evidence type="ECO:0000313" key="8">
    <source>
        <dbReference type="Proteomes" id="UP001311799"/>
    </source>
</evidence>
<feature type="transmembrane region" description="Helical" evidence="5">
    <location>
        <begin position="116"/>
        <end position="149"/>
    </location>
</feature>
<dbReference type="Proteomes" id="UP001311799">
    <property type="component" value="Unassembled WGS sequence"/>
</dbReference>
<evidence type="ECO:0000256" key="4">
    <source>
        <dbReference type="ARBA" id="ARBA00023136"/>
    </source>
</evidence>
<name>A0AAV9Y347_9CRYT</name>
<reference evidence="7 8" key="1">
    <citation type="submission" date="2023-10" db="EMBL/GenBank/DDBJ databases">
        <title>Comparative genomics analysis reveals potential genetic determinants of host preference in Cryptosporidium xiaoi.</title>
        <authorList>
            <person name="Xiao L."/>
            <person name="Li J."/>
        </authorList>
    </citation>
    <scope>NUCLEOTIDE SEQUENCE [LARGE SCALE GENOMIC DNA]</scope>
    <source>
        <strain evidence="7 8">52996</strain>
    </source>
</reference>
<comment type="subcellular location">
    <subcellularLocation>
        <location evidence="1 5">Membrane</location>
        <topology evidence="1 5">Multi-pass membrane protein</topology>
    </subcellularLocation>
</comment>
<dbReference type="GO" id="GO:0005794">
    <property type="term" value="C:Golgi apparatus"/>
    <property type="evidence" value="ECO:0007669"/>
    <property type="project" value="TreeGrafter"/>
</dbReference>
<evidence type="ECO:0000256" key="1">
    <source>
        <dbReference type="ARBA" id="ARBA00004141"/>
    </source>
</evidence>
<dbReference type="AlphaFoldDB" id="A0AAV9Y347"/>
<dbReference type="GO" id="GO:0016020">
    <property type="term" value="C:membrane"/>
    <property type="evidence" value="ECO:0007669"/>
    <property type="project" value="UniProtKB-SubCell"/>
</dbReference>
<dbReference type="Pfam" id="PF03208">
    <property type="entry name" value="PRA1"/>
    <property type="match status" value="1"/>
</dbReference>
<evidence type="ECO:0000256" key="3">
    <source>
        <dbReference type="ARBA" id="ARBA00022989"/>
    </source>
</evidence>
<feature type="region of interest" description="Disordered" evidence="6">
    <location>
        <begin position="1"/>
        <end position="45"/>
    </location>
</feature>
<dbReference type="InterPro" id="IPR004895">
    <property type="entry name" value="Prenylated_rab_accept_PRA1"/>
</dbReference>
<evidence type="ECO:0000256" key="5">
    <source>
        <dbReference type="RuleBase" id="RU363107"/>
    </source>
</evidence>